<evidence type="ECO:0000313" key="1">
    <source>
        <dbReference type="EMBL" id="MPC10584.1"/>
    </source>
</evidence>
<proteinExistence type="predicted"/>
<protein>
    <submittedName>
        <fullName evidence="1">Uncharacterized protein</fullName>
    </submittedName>
</protein>
<sequence>MRLSTEEVNETGRKAHLKCSGQAGLSLHIYTGAAGDCQKDAKWSASQAEVRLLPSVALIYPCPTLDVPIAFVTCLRLSLHAAFIIHSLHCMRNIKSTALTGWRGRGQDQG</sequence>
<keyword evidence="2" id="KW-1185">Reference proteome</keyword>
<dbReference type="Proteomes" id="UP000324222">
    <property type="component" value="Unassembled WGS sequence"/>
</dbReference>
<gene>
    <name evidence="1" type="ORF">E2C01_003221</name>
</gene>
<name>A0A5B7CPM6_PORTR</name>
<dbReference type="AlphaFoldDB" id="A0A5B7CPM6"/>
<dbReference type="EMBL" id="VSRR010000122">
    <property type="protein sequence ID" value="MPC10584.1"/>
    <property type="molecule type" value="Genomic_DNA"/>
</dbReference>
<accession>A0A5B7CPM6</accession>
<reference evidence="1 2" key="1">
    <citation type="submission" date="2019-05" db="EMBL/GenBank/DDBJ databases">
        <title>Another draft genome of Portunus trituberculatus and its Hox gene families provides insights of decapod evolution.</title>
        <authorList>
            <person name="Jeong J.-H."/>
            <person name="Song I."/>
            <person name="Kim S."/>
            <person name="Choi T."/>
            <person name="Kim D."/>
            <person name="Ryu S."/>
            <person name="Kim W."/>
        </authorList>
    </citation>
    <scope>NUCLEOTIDE SEQUENCE [LARGE SCALE GENOMIC DNA]</scope>
    <source>
        <tissue evidence="1">Muscle</tissue>
    </source>
</reference>
<comment type="caution">
    <text evidence="1">The sequence shown here is derived from an EMBL/GenBank/DDBJ whole genome shotgun (WGS) entry which is preliminary data.</text>
</comment>
<evidence type="ECO:0000313" key="2">
    <source>
        <dbReference type="Proteomes" id="UP000324222"/>
    </source>
</evidence>
<organism evidence="1 2">
    <name type="scientific">Portunus trituberculatus</name>
    <name type="common">Swimming crab</name>
    <name type="synonym">Neptunus trituberculatus</name>
    <dbReference type="NCBI Taxonomy" id="210409"/>
    <lineage>
        <taxon>Eukaryota</taxon>
        <taxon>Metazoa</taxon>
        <taxon>Ecdysozoa</taxon>
        <taxon>Arthropoda</taxon>
        <taxon>Crustacea</taxon>
        <taxon>Multicrustacea</taxon>
        <taxon>Malacostraca</taxon>
        <taxon>Eumalacostraca</taxon>
        <taxon>Eucarida</taxon>
        <taxon>Decapoda</taxon>
        <taxon>Pleocyemata</taxon>
        <taxon>Brachyura</taxon>
        <taxon>Eubrachyura</taxon>
        <taxon>Portunoidea</taxon>
        <taxon>Portunidae</taxon>
        <taxon>Portuninae</taxon>
        <taxon>Portunus</taxon>
    </lineage>
</organism>